<protein>
    <submittedName>
        <fullName evidence="1">Uncharacterized protein</fullName>
    </submittedName>
</protein>
<organism evidence="1 2">
    <name type="scientific">Trichophyton equinum (strain ATCC MYA-4606 / CBS 127.97)</name>
    <name type="common">Horse ringworm fungus</name>
    <dbReference type="NCBI Taxonomy" id="559882"/>
    <lineage>
        <taxon>Eukaryota</taxon>
        <taxon>Fungi</taxon>
        <taxon>Dikarya</taxon>
        <taxon>Ascomycota</taxon>
        <taxon>Pezizomycotina</taxon>
        <taxon>Eurotiomycetes</taxon>
        <taxon>Eurotiomycetidae</taxon>
        <taxon>Onygenales</taxon>
        <taxon>Arthrodermataceae</taxon>
        <taxon>Trichophyton</taxon>
    </lineage>
</organism>
<dbReference type="Proteomes" id="UP000009169">
    <property type="component" value="Unassembled WGS sequence"/>
</dbReference>
<gene>
    <name evidence="1" type="ORF">TEQG_01156</name>
</gene>
<dbReference type="HOGENOM" id="CLU_2279422_0_0_1"/>
<dbReference type="AlphaFoldDB" id="F2PJP9"/>
<sequence length="102" mass="10937">MKVLSSPRLRVRLIKPLLLPLFFGFLGLVGQKGKGNLVAGAGSDRGSQQPDGSATYVEPLEVACSRQCLSSFLGSTKGNKIQKSRLTTAAINNEMAQDRDVM</sequence>
<evidence type="ECO:0000313" key="2">
    <source>
        <dbReference type="Proteomes" id="UP000009169"/>
    </source>
</evidence>
<accession>F2PJP9</accession>
<evidence type="ECO:0000313" key="1">
    <source>
        <dbReference type="EMBL" id="EGE02117.1"/>
    </source>
</evidence>
<dbReference type="VEuPathDB" id="FungiDB:TEQG_01156"/>
<keyword evidence="2" id="KW-1185">Reference proteome</keyword>
<dbReference type="EMBL" id="DS995721">
    <property type="protein sequence ID" value="EGE02117.1"/>
    <property type="molecule type" value="Genomic_DNA"/>
</dbReference>
<name>F2PJP9_TRIEC</name>
<proteinExistence type="predicted"/>
<reference evidence="2" key="1">
    <citation type="journal article" date="2012" name="MBio">
        <title>Comparative genome analysis of Trichophyton rubrum and related dermatophytes reveals candidate genes involved in infection.</title>
        <authorList>
            <person name="Martinez D.A."/>
            <person name="Oliver B.G."/>
            <person name="Graeser Y."/>
            <person name="Goldberg J.M."/>
            <person name="Li W."/>
            <person name="Martinez-Rossi N.M."/>
            <person name="Monod M."/>
            <person name="Shelest E."/>
            <person name="Barton R.C."/>
            <person name="Birch E."/>
            <person name="Brakhage A.A."/>
            <person name="Chen Z."/>
            <person name="Gurr S.J."/>
            <person name="Heiman D."/>
            <person name="Heitman J."/>
            <person name="Kosti I."/>
            <person name="Rossi A."/>
            <person name="Saif S."/>
            <person name="Samalova M."/>
            <person name="Saunders C.W."/>
            <person name="Shea T."/>
            <person name="Summerbell R.C."/>
            <person name="Xu J."/>
            <person name="Young S."/>
            <person name="Zeng Q."/>
            <person name="Birren B.W."/>
            <person name="Cuomo C.A."/>
            <person name="White T.C."/>
        </authorList>
    </citation>
    <scope>NUCLEOTIDE SEQUENCE [LARGE SCALE GENOMIC DNA]</scope>
    <source>
        <strain evidence="2">ATCC MYA-4606 / CBS 127.97</strain>
    </source>
</reference>